<protein>
    <recommendedName>
        <fullName evidence="3">Lipoprotein</fullName>
    </recommendedName>
</protein>
<dbReference type="RefSeq" id="WP_033179019.1">
    <property type="nucleotide sequence ID" value="NZ_CP030140.1"/>
</dbReference>
<reference evidence="2" key="1">
    <citation type="submission" date="2018-06" db="EMBL/GenBank/DDBJ databases">
        <title>Complete genome sequences of Mycoplasma anatis, M. anseris and M. cloacale type strains.</title>
        <authorList>
            <person name="Grozner D."/>
            <person name="Forro B."/>
            <person name="Sulyok K.M."/>
            <person name="Marton S."/>
            <person name="Kreizinger Z."/>
            <person name="Banyai K."/>
            <person name="Gyuranecz M."/>
        </authorList>
    </citation>
    <scope>NUCLEOTIDE SEQUENCE [LARGE SCALE GENOMIC DNA]</scope>
    <source>
        <strain evidence="2">ATCC 49234</strain>
    </source>
</reference>
<evidence type="ECO:0008006" key="3">
    <source>
        <dbReference type="Google" id="ProtNLM"/>
    </source>
</evidence>
<keyword evidence="2" id="KW-1185">Reference proteome</keyword>
<dbReference type="PROSITE" id="PS51257">
    <property type="entry name" value="PROKAR_LIPOPROTEIN"/>
    <property type="match status" value="1"/>
</dbReference>
<organism evidence="1 2">
    <name type="scientific">[Mycoplasma] anseris</name>
    <dbReference type="NCBI Taxonomy" id="92400"/>
    <lineage>
        <taxon>Bacteria</taxon>
        <taxon>Bacillati</taxon>
        <taxon>Mycoplasmatota</taxon>
        <taxon>Mycoplasmoidales</taxon>
        <taxon>Metamycoplasmataceae</taxon>
        <taxon>Metamycoplasma</taxon>
    </lineage>
</organism>
<proteinExistence type="predicted"/>
<dbReference type="AlphaFoldDB" id="A0A2Z4NCW4"/>
<dbReference type="EMBL" id="CP030140">
    <property type="protein sequence ID" value="AWX69402.1"/>
    <property type="molecule type" value="Genomic_DNA"/>
</dbReference>
<evidence type="ECO:0000313" key="1">
    <source>
        <dbReference type="EMBL" id="AWX69402.1"/>
    </source>
</evidence>
<gene>
    <name evidence="1" type="ORF">DP065_01370</name>
</gene>
<dbReference type="Proteomes" id="UP000250218">
    <property type="component" value="Chromosome"/>
</dbReference>
<sequence length="110" mass="12507">MEKSKKIFIGLGSLMACIMPIAMISCVSGKQKEAKFKARDYLLRMKSYLKNNPNMDPELKQLLELAAKKFEAENNMIDYSKVSDSGAQSIIDQINTKINDWKMLVLICKI</sequence>
<dbReference type="KEGG" id="mane:DP065_01370"/>
<name>A0A2Z4NCW4_9BACT</name>
<evidence type="ECO:0000313" key="2">
    <source>
        <dbReference type="Proteomes" id="UP000250218"/>
    </source>
</evidence>
<accession>A0A2Z4NCW4</accession>